<sequence length="291" mass="30631">MLAMVAASAACGLDAVGERGTSAIDQTDPGATAGRDPSDPSSGRDGAPPTNDATAPTEAGNDDAGTDADASPPSPYSTRLTSGLVALYEFEEGTGVTVHDGTPDPVDLTIADSSLVEWNAHALNIKDFTKIVSTSKFEKAVTRCQATKELTVEAWVHPAMASQDDYGRLVTMADNDVNRNFALGSFKDKNFWASIHGGEDLKPKFTVQDKLAHVVSTRTSDGTLRLYVDGTMIGSLANTASFDDWKPYSLVVGNVATGGKGWRGEIHLLAIYDHALKDTEIAQNLAAGADP</sequence>
<dbReference type="Pfam" id="PF13385">
    <property type="entry name" value="Laminin_G_3"/>
    <property type="match status" value="1"/>
</dbReference>
<dbReference type="SUPFAM" id="SSF49899">
    <property type="entry name" value="Concanavalin A-like lectins/glucanases"/>
    <property type="match status" value="1"/>
</dbReference>
<reference evidence="2 3" key="1">
    <citation type="submission" date="2015-08" db="EMBL/GenBank/DDBJ databases">
        <authorList>
            <person name="Babu N.S."/>
            <person name="Beckwith C.J."/>
            <person name="Beseler K.G."/>
            <person name="Brison A."/>
            <person name="Carone J.V."/>
            <person name="Caskin T.P."/>
            <person name="Diamond M."/>
            <person name="Durham M.E."/>
            <person name="Foxe J.M."/>
            <person name="Go M."/>
            <person name="Henderson B.A."/>
            <person name="Jones I.B."/>
            <person name="McGettigan J.A."/>
            <person name="Micheletti S.J."/>
            <person name="Nasrallah M.E."/>
            <person name="Ortiz D."/>
            <person name="Piller C.R."/>
            <person name="Privatt S.R."/>
            <person name="Schneider S.L."/>
            <person name="Sharp S."/>
            <person name="Smith T.C."/>
            <person name="Stanton J.D."/>
            <person name="Ullery H.E."/>
            <person name="Wilson R.J."/>
            <person name="Serrano M.G."/>
            <person name="Buck G."/>
            <person name="Lee V."/>
            <person name="Wang Y."/>
            <person name="Carvalho R."/>
            <person name="Voegtly L."/>
            <person name="Shi R."/>
            <person name="Duckworth R."/>
            <person name="Johnson A."/>
            <person name="Loviza R."/>
            <person name="Walstead R."/>
            <person name="Shah Z."/>
            <person name="Kiflezghi M."/>
            <person name="Wade K."/>
            <person name="Ball S.L."/>
            <person name="Bradley K.W."/>
            <person name="Asai D.J."/>
            <person name="Bowman C.A."/>
            <person name="Russell D.A."/>
            <person name="Pope W.H."/>
            <person name="Jacobs-Sera D."/>
            <person name="Hendrix R.W."/>
            <person name="Hatfull G.F."/>
        </authorList>
    </citation>
    <scope>NUCLEOTIDE SEQUENCE [LARGE SCALE GENOMIC DNA]</scope>
    <source>
        <strain evidence="2 3">DSM 27648</strain>
    </source>
</reference>
<dbReference type="Gene3D" id="2.60.120.200">
    <property type="match status" value="1"/>
</dbReference>
<evidence type="ECO:0008006" key="4">
    <source>
        <dbReference type="Google" id="ProtNLM"/>
    </source>
</evidence>
<protein>
    <recommendedName>
        <fullName evidence="4">LamG-like jellyroll fold domain-containing protein</fullName>
    </recommendedName>
</protein>
<evidence type="ECO:0000313" key="2">
    <source>
        <dbReference type="EMBL" id="AKV00664.1"/>
    </source>
</evidence>
<feature type="region of interest" description="Disordered" evidence="1">
    <location>
        <begin position="14"/>
        <end position="78"/>
    </location>
</feature>
<organism evidence="2 3">
    <name type="scientific">Labilithrix luteola</name>
    <dbReference type="NCBI Taxonomy" id="1391654"/>
    <lineage>
        <taxon>Bacteria</taxon>
        <taxon>Pseudomonadati</taxon>
        <taxon>Myxococcota</taxon>
        <taxon>Polyangia</taxon>
        <taxon>Polyangiales</taxon>
        <taxon>Labilitrichaceae</taxon>
        <taxon>Labilithrix</taxon>
    </lineage>
</organism>
<keyword evidence="3" id="KW-1185">Reference proteome</keyword>
<dbReference type="STRING" id="1391654.AKJ09_07327"/>
<gene>
    <name evidence="2" type="ORF">AKJ09_07327</name>
</gene>
<dbReference type="InterPro" id="IPR013320">
    <property type="entry name" value="ConA-like_dom_sf"/>
</dbReference>
<proteinExistence type="predicted"/>
<evidence type="ECO:0000313" key="3">
    <source>
        <dbReference type="Proteomes" id="UP000064967"/>
    </source>
</evidence>
<dbReference type="AlphaFoldDB" id="A0A0K1Q4J3"/>
<dbReference type="EMBL" id="CP012333">
    <property type="protein sequence ID" value="AKV00664.1"/>
    <property type="molecule type" value="Genomic_DNA"/>
</dbReference>
<name>A0A0K1Q4J3_9BACT</name>
<accession>A0A0K1Q4J3</accession>
<dbReference type="KEGG" id="llu:AKJ09_07327"/>
<evidence type="ECO:0000256" key="1">
    <source>
        <dbReference type="SAM" id="MobiDB-lite"/>
    </source>
</evidence>
<dbReference type="Proteomes" id="UP000064967">
    <property type="component" value="Chromosome"/>
</dbReference>